<accession>A0A2N0TSU2</accession>
<evidence type="ECO:0000313" key="2">
    <source>
        <dbReference type="Proteomes" id="UP000232673"/>
    </source>
</evidence>
<proteinExistence type="predicted"/>
<protein>
    <submittedName>
        <fullName evidence="1">Uncharacterized protein</fullName>
    </submittedName>
</protein>
<reference evidence="1 2" key="1">
    <citation type="submission" date="2015-10" db="EMBL/GenBank/DDBJ databases">
        <title>Draft genome sequence of Salegentibacter salinarum KCTC 12975.</title>
        <authorList>
            <person name="Lin W."/>
            <person name="Zheng Q."/>
        </authorList>
    </citation>
    <scope>NUCLEOTIDE SEQUENCE [LARGE SCALE GENOMIC DNA]</scope>
    <source>
        <strain evidence="1 2">KCTC 12975</strain>
    </source>
</reference>
<dbReference type="AlphaFoldDB" id="A0A2N0TSU2"/>
<dbReference type="Proteomes" id="UP000232673">
    <property type="component" value="Unassembled WGS sequence"/>
</dbReference>
<keyword evidence="2" id="KW-1185">Reference proteome</keyword>
<dbReference type="EMBL" id="LKTS01000031">
    <property type="protein sequence ID" value="PKD17807.1"/>
    <property type="molecule type" value="Genomic_DNA"/>
</dbReference>
<sequence>MSRGSLHSKITAIYLAFTIERLKIMENFFKPLVLLFAANNSALKALFTYLYTNNSKRILQLIIVDLPD</sequence>
<evidence type="ECO:0000313" key="1">
    <source>
        <dbReference type="EMBL" id="PKD17807.1"/>
    </source>
</evidence>
<name>A0A2N0TSU2_9FLAO</name>
<organism evidence="1 2">
    <name type="scientific">Salegentibacter salinarum</name>
    <dbReference type="NCBI Taxonomy" id="447422"/>
    <lineage>
        <taxon>Bacteria</taxon>
        <taxon>Pseudomonadati</taxon>
        <taxon>Bacteroidota</taxon>
        <taxon>Flavobacteriia</taxon>
        <taxon>Flavobacteriales</taxon>
        <taxon>Flavobacteriaceae</taxon>
        <taxon>Salegentibacter</taxon>
    </lineage>
</organism>
<gene>
    <name evidence="1" type="ORF">APR41_18480</name>
</gene>
<comment type="caution">
    <text evidence="1">The sequence shown here is derived from an EMBL/GenBank/DDBJ whole genome shotgun (WGS) entry which is preliminary data.</text>
</comment>